<evidence type="ECO:0000313" key="3">
    <source>
        <dbReference type="Proteomes" id="UP000789342"/>
    </source>
</evidence>
<dbReference type="AlphaFoldDB" id="A0A9N9G3T8"/>
<feature type="chain" id="PRO_5040479650" evidence="1">
    <location>
        <begin position="21"/>
        <end position="148"/>
    </location>
</feature>
<evidence type="ECO:0000256" key="1">
    <source>
        <dbReference type="SAM" id="SignalP"/>
    </source>
</evidence>
<accession>A0A9N9G3T8</accession>
<reference evidence="2" key="1">
    <citation type="submission" date="2021-06" db="EMBL/GenBank/DDBJ databases">
        <authorList>
            <person name="Kallberg Y."/>
            <person name="Tangrot J."/>
            <person name="Rosling A."/>
        </authorList>
    </citation>
    <scope>NUCLEOTIDE SEQUENCE</scope>
    <source>
        <strain evidence="2">CL551</strain>
    </source>
</reference>
<keyword evidence="1" id="KW-0732">Signal</keyword>
<evidence type="ECO:0000313" key="2">
    <source>
        <dbReference type="EMBL" id="CAG8575279.1"/>
    </source>
</evidence>
<organism evidence="2 3">
    <name type="scientific">Acaulospora morrowiae</name>
    <dbReference type="NCBI Taxonomy" id="94023"/>
    <lineage>
        <taxon>Eukaryota</taxon>
        <taxon>Fungi</taxon>
        <taxon>Fungi incertae sedis</taxon>
        <taxon>Mucoromycota</taxon>
        <taxon>Glomeromycotina</taxon>
        <taxon>Glomeromycetes</taxon>
        <taxon>Diversisporales</taxon>
        <taxon>Acaulosporaceae</taxon>
        <taxon>Acaulospora</taxon>
    </lineage>
</organism>
<protein>
    <submittedName>
        <fullName evidence="2">13313_t:CDS:1</fullName>
    </submittedName>
</protein>
<comment type="caution">
    <text evidence="2">The sequence shown here is derived from an EMBL/GenBank/DDBJ whole genome shotgun (WGS) entry which is preliminary data.</text>
</comment>
<feature type="signal peptide" evidence="1">
    <location>
        <begin position="1"/>
        <end position="20"/>
    </location>
</feature>
<dbReference type="Proteomes" id="UP000789342">
    <property type="component" value="Unassembled WGS sequence"/>
</dbReference>
<name>A0A9N9G3T8_9GLOM</name>
<sequence length="148" mass="17141">MKIPVTLLILFFFLFGIVLSESDKQPNVTQEPECQGLRVVYPARPGITYSINKSYNIKIRRSPTFSNVQYIKLVQLWGIDNTTGRHFYVKTLWGGQQNVTPGGEVRIRVRFNGSFVTKNRQFYYRIYSKTTEGFADCFIRSGTFYIVS</sequence>
<gene>
    <name evidence="2" type="ORF">AMORRO_LOCUS6663</name>
</gene>
<keyword evidence="3" id="KW-1185">Reference proteome</keyword>
<dbReference type="EMBL" id="CAJVPV010004539">
    <property type="protein sequence ID" value="CAG8575279.1"/>
    <property type="molecule type" value="Genomic_DNA"/>
</dbReference>
<proteinExistence type="predicted"/>